<dbReference type="Pfam" id="PF13540">
    <property type="entry name" value="RCC1_2"/>
    <property type="match status" value="3"/>
</dbReference>
<dbReference type="SUPFAM" id="SSF50985">
    <property type="entry name" value="RCC1/BLIP-II"/>
    <property type="match status" value="1"/>
</dbReference>
<evidence type="ECO:0000313" key="4">
    <source>
        <dbReference type="Proteomes" id="UP000013827"/>
    </source>
</evidence>
<feature type="repeat" description="RCC1" evidence="2">
    <location>
        <begin position="200"/>
        <end position="244"/>
    </location>
</feature>
<keyword evidence="4" id="KW-1185">Reference proteome</keyword>
<dbReference type="STRING" id="2903.R1B5Q4"/>
<evidence type="ECO:0000313" key="3">
    <source>
        <dbReference type="EnsemblProtists" id="EOD04412"/>
    </source>
</evidence>
<dbReference type="Pfam" id="PF00415">
    <property type="entry name" value="RCC1"/>
    <property type="match status" value="1"/>
</dbReference>
<dbReference type="InterPro" id="IPR000408">
    <property type="entry name" value="Reg_chr_condens"/>
</dbReference>
<dbReference type="eggNOG" id="KOG0941">
    <property type="taxonomic scope" value="Eukaryota"/>
</dbReference>
<dbReference type="PANTHER" id="PTHR22870">
    <property type="entry name" value="REGULATOR OF CHROMOSOME CONDENSATION"/>
    <property type="match status" value="1"/>
</dbReference>
<dbReference type="EnsemblProtists" id="EOD04412">
    <property type="protein sequence ID" value="EOD04412"/>
    <property type="gene ID" value="EMIHUDRAFT_221228"/>
</dbReference>
<dbReference type="RefSeq" id="XP_005756841.1">
    <property type="nucleotide sequence ID" value="XM_005756784.1"/>
</dbReference>
<dbReference type="PANTHER" id="PTHR22870:SF466">
    <property type="entry name" value="ANKYRIN REPEAT-CONTAINING PROTEIN"/>
    <property type="match status" value="1"/>
</dbReference>
<dbReference type="PROSITE" id="PS00626">
    <property type="entry name" value="RCC1_2"/>
    <property type="match status" value="1"/>
</dbReference>
<dbReference type="PaxDb" id="2903-EOD04412"/>
<name>A0A0D3HZH7_EMIH1</name>
<proteinExistence type="predicted"/>
<sequence length="397" mass="40334">MTESPRLTSDEAAKTLLDLPEDLLALVIANVGLGSIQVAACSLLATARFFSGAGQNALRSGSRLCCAAALGCSPAEVESVCGSSADSPCSFSWLRDTAFVAKTHSTARSIAATNHTLVAFGGQLLAFGGNEAGQVGTGHVSAFTSTICGPMQTFDATAFVARQQRLVDGVDTSLLAAVALPAAGDVSAGRTHSLALTLQGEVYAWGSNVHGQLGLPALRQLVGSSAIVVQVAAGHLHSVFLLRTGAVYCCGAGSAGERSGELGDGRLSDSATPRRALLDLPARAVAAGGFHTLALGEDRAAVYGWGSAACGQLGRWRPHEAFRPLPTLVAAVSSAEAFPCPARRGGLPKIAANGAVWSCGKGTAGALGHGGRADSAAPRAISALKGLRESTPRIRRR</sequence>
<protein>
    <submittedName>
        <fullName evidence="3">Uncharacterized protein</fullName>
    </submittedName>
</protein>
<dbReference type="GeneID" id="17250587"/>
<dbReference type="KEGG" id="ehx:EMIHUDRAFT_221228"/>
<dbReference type="HOGENOM" id="CLU_695296_0_0_1"/>
<dbReference type="Proteomes" id="UP000013827">
    <property type="component" value="Unassembled WGS sequence"/>
</dbReference>
<evidence type="ECO:0000256" key="1">
    <source>
        <dbReference type="ARBA" id="ARBA00022737"/>
    </source>
</evidence>
<accession>A0A0D3HZH7</accession>
<keyword evidence="1" id="KW-0677">Repeat</keyword>
<evidence type="ECO:0000256" key="2">
    <source>
        <dbReference type="PROSITE-ProRule" id="PRU00235"/>
    </source>
</evidence>
<reference evidence="3" key="2">
    <citation type="submission" date="2024-10" db="UniProtKB">
        <authorList>
            <consortium name="EnsemblProtists"/>
        </authorList>
    </citation>
    <scope>IDENTIFICATION</scope>
</reference>
<dbReference type="InterPro" id="IPR051210">
    <property type="entry name" value="Ub_ligase/GEF_domain"/>
</dbReference>
<reference evidence="4" key="1">
    <citation type="journal article" date="2013" name="Nature">
        <title>Pan genome of the phytoplankton Emiliania underpins its global distribution.</title>
        <authorList>
            <person name="Read B.A."/>
            <person name="Kegel J."/>
            <person name="Klute M.J."/>
            <person name="Kuo A."/>
            <person name="Lefebvre S.C."/>
            <person name="Maumus F."/>
            <person name="Mayer C."/>
            <person name="Miller J."/>
            <person name="Monier A."/>
            <person name="Salamov A."/>
            <person name="Young J."/>
            <person name="Aguilar M."/>
            <person name="Claverie J.M."/>
            <person name="Frickenhaus S."/>
            <person name="Gonzalez K."/>
            <person name="Herman E.K."/>
            <person name="Lin Y.C."/>
            <person name="Napier J."/>
            <person name="Ogata H."/>
            <person name="Sarno A.F."/>
            <person name="Shmutz J."/>
            <person name="Schroeder D."/>
            <person name="de Vargas C."/>
            <person name="Verret F."/>
            <person name="von Dassow P."/>
            <person name="Valentin K."/>
            <person name="Van de Peer Y."/>
            <person name="Wheeler G."/>
            <person name="Dacks J.B."/>
            <person name="Delwiche C.F."/>
            <person name="Dyhrman S.T."/>
            <person name="Glockner G."/>
            <person name="John U."/>
            <person name="Richards T."/>
            <person name="Worden A.Z."/>
            <person name="Zhang X."/>
            <person name="Grigoriev I.V."/>
            <person name="Allen A.E."/>
            <person name="Bidle K."/>
            <person name="Borodovsky M."/>
            <person name="Bowler C."/>
            <person name="Brownlee C."/>
            <person name="Cock J.M."/>
            <person name="Elias M."/>
            <person name="Gladyshev V.N."/>
            <person name="Groth M."/>
            <person name="Guda C."/>
            <person name="Hadaegh A."/>
            <person name="Iglesias-Rodriguez M.D."/>
            <person name="Jenkins J."/>
            <person name="Jones B.M."/>
            <person name="Lawson T."/>
            <person name="Leese F."/>
            <person name="Lindquist E."/>
            <person name="Lobanov A."/>
            <person name="Lomsadze A."/>
            <person name="Malik S.B."/>
            <person name="Marsh M.E."/>
            <person name="Mackinder L."/>
            <person name="Mock T."/>
            <person name="Mueller-Roeber B."/>
            <person name="Pagarete A."/>
            <person name="Parker M."/>
            <person name="Probert I."/>
            <person name="Quesneville H."/>
            <person name="Raines C."/>
            <person name="Rensing S.A."/>
            <person name="Riano-Pachon D.M."/>
            <person name="Richier S."/>
            <person name="Rokitta S."/>
            <person name="Shiraiwa Y."/>
            <person name="Soanes D.M."/>
            <person name="van der Giezen M."/>
            <person name="Wahlund T.M."/>
            <person name="Williams B."/>
            <person name="Wilson W."/>
            <person name="Wolfe G."/>
            <person name="Wurch L.L."/>
        </authorList>
    </citation>
    <scope>NUCLEOTIDE SEQUENCE</scope>
</reference>
<dbReference type="InterPro" id="IPR009091">
    <property type="entry name" value="RCC1/BLIP-II"/>
</dbReference>
<dbReference type="AlphaFoldDB" id="A0A0D3HZH7"/>
<dbReference type="Gene3D" id="2.130.10.30">
    <property type="entry name" value="Regulator of chromosome condensation 1/beta-lactamase-inhibitor protein II"/>
    <property type="match status" value="1"/>
</dbReference>
<organism evidence="3 4">
    <name type="scientific">Emiliania huxleyi (strain CCMP1516)</name>
    <dbReference type="NCBI Taxonomy" id="280463"/>
    <lineage>
        <taxon>Eukaryota</taxon>
        <taxon>Haptista</taxon>
        <taxon>Haptophyta</taxon>
        <taxon>Prymnesiophyceae</taxon>
        <taxon>Isochrysidales</taxon>
        <taxon>Noelaerhabdaceae</taxon>
        <taxon>Emiliania</taxon>
    </lineage>
</organism>
<feature type="repeat" description="RCC1" evidence="2">
    <location>
        <begin position="245"/>
        <end position="298"/>
    </location>
</feature>
<dbReference type="PROSITE" id="PS50012">
    <property type="entry name" value="RCC1_3"/>
    <property type="match status" value="2"/>
</dbReference>